<proteinExistence type="predicted"/>
<feature type="compositionally biased region" description="Low complexity" evidence="1">
    <location>
        <begin position="420"/>
        <end position="430"/>
    </location>
</feature>
<feature type="region of interest" description="Disordered" evidence="1">
    <location>
        <begin position="325"/>
        <end position="513"/>
    </location>
</feature>
<protein>
    <recommendedName>
        <fullName evidence="6">WH1 domain protein</fullName>
    </recommendedName>
</protein>
<dbReference type="Pfam" id="PF00568">
    <property type="entry name" value="WH1"/>
    <property type="match status" value="1"/>
</dbReference>
<dbReference type="Gene3D" id="2.30.29.30">
    <property type="entry name" value="Pleckstrin-homology domain (PH domain)/Phosphotyrosine-binding domain (PTB)"/>
    <property type="match status" value="1"/>
</dbReference>
<dbReference type="PROSITE" id="PS50108">
    <property type="entry name" value="CRIB"/>
    <property type="match status" value="1"/>
</dbReference>
<dbReference type="CDD" id="cd01205">
    <property type="entry name" value="EVH1_WASP-like"/>
    <property type="match status" value="1"/>
</dbReference>
<keyword evidence="5" id="KW-1185">Reference proteome</keyword>
<dbReference type="InterPro" id="IPR000697">
    <property type="entry name" value="WH1/EVH1_dom"/>
</dbReference>
<evidence type="ECO:0008006" key="6">
    <source>
        <dbReference type="Google" id="ProtNLM"/>
    </source>
</evidence>
<feature type="region of interest" description="Disordered" evidence="1">
    <location>
        <begin position="235"/>
        <end position="258"/>
    </location>
</feature>
<evidence type="ECO:0000313" key="4">
    <source>
        <dbReference type="EMBL" id="KER25902.1"/>
    </source>
</evidence>
<dbReference type="OrthoDB" id="8963340at2759"/>
<evidence type="ECO:0000259" key="3">
    <source>
        <dbReference type="PROSITE" id="PS50229"/>
    </source>
</evidence>
<dbReference type="Gene3D" id="3.90.810.10">
    <property type="entry name" value="CRIB domain"/>
    <property type="match status" value="1"/>
</dbReference>
<evidence type="ECO:0000313" key="5">
    <source>
        <dbReference type="Proteomes" id="UP000054324"/>
    </source>
</evidence>
<feature type="compositionally biased region" description="Pro residues" evidence="1">
    <location>
        <begin position="344"/>
        <end position="360"/>
    </location>
</feature>
<feature type="domain" description="CRIB" evidence="2">
    <location>
        <begin position="254"/>
        <end position="267"/>
    </location>
</feature>
<dbReference type="EMBL" id="KL596763">
    <property type="protein sequence ID" value="KER25902.1"/>
    <property type="molecule type" value="Genomic_DNA"/>
</dbReference>
<dbReference type="InterPro" id="IPR033927">
    <property type="entry name" value="WASPfam_EVH1"/>
</dbReference>
<dbReference type="Proteomes" id="UP000054324">
    <property type="component" value="Unassembled WGS sequence"/>
</dbReference>
<dbReference type="AlphaFoldDB" id="A0A074ZJE3"/>
<feature type="compositionally biased region" description="Pro residues" evidence="1">
    <location>
        <begin position="388"/>
        <end position="405"/>
    </location>
</feature>
<accession>A0A074ZJE3</accession>
<dbReference type="SMART" id="SM00461">
    <property type="entry name" value="WH1"/>
    <property type="match status" value="1"/>
</dbReference>
<feature type="domain" description="WH1" evidence="3">
    <location>
        <begin position="81"/>
        <end position="189"/>
    </location>
</feature>
<evidence type="ECO:0000256" key="1">
    <source>
        <dbReference type="SAM" id="MobiDB-lite"/>
    </source>
</evidence>
<dbReference type="GeneID" id="20320934"/>
<feature type="compositionally biased region" description="Pro residues" evidence="1">
    <location>
        <begin position="367"/>
        <end position="381"/>
    </location>
</feature>
<dbReference type="PANTHER" id="PTHR11202">
    <property type="entry name" value="SPROUTY-RELATED, EVH1 DOMAIN-CONTAINING PROTEIN FAMILY MEMBER"/>
    <property type="match status" value="1"/>
</dbReference>
<dbReference type="PROSITE" id="PS50229">
    <property type="entry name" value="WH1"/>
    <property type="match status" value="1"/>
</dbReference>
<feature type="compositionally biased region" description="Basic and acidic residues" evidence="1">
    <location>
        <begin position="484"/>
        <end position="494"/>
    </location>
</feature>
<dbReference type="RefSeq" id="XP_009170364.1">
    <property type="nucleotide sequence ID" value="XM_009172100.1"/>
</dbReference>
<evidence type="ECO:0000259" key="2">
    <source>
        <dbReference type="PROSITE" id="PS50108"/>
    </source>
</evidence>
<dbReference type="STRING" id="6198.A0A074ZJE3"/>
<dbReference type="InterPro" id="IPR036936">
    <property type="entry name" value="CRIB_dom_sf"/>
</dbReference>
<dbReference type="SUPFAM" id="SSF50729">
    <property type="entry name" value="PH domain-like"/>
    <property type="match status" value="1"/>
</dbReference>
<dbReference type="InterPro" id="IPR011993">
    <property type="entry name" value="PH-like_dom_sf"/>
</dbReference>
<feature type="compositionally biased region" description="Polar residues" evidence="1">
    <location>
        <begin position="194"/>
        <end position="214"/>
    </location>
</feature>
<reference evidence="4 5" key="1">
    <citation type="submission" date="2013-11" db="EMBL/GenBank/DDBJ databases">
        <title>Opisthorchis viverrini - life in the bile duct.</title>
        <authorList>
            <person name="Young N.D."/>
            <person name="Nagarajan N."/>
            <person name="Lin S.J."/>
            <person name="Korhonen P.K."/>
            <person name="Jex A.R."/>
            <person name="Hall R.S."/>
            <person name="Safavi-Hemami H."/>
            <person name="Kaewkong W."/>
            <person name="Bertrand D."/>
            <person name="Gao S."/>
            <person name="Seet Q."/>
            <person name="Wongkham S."/>
            <person name="Teh B.T."/>
            <person name="Wongkham C."/>
            <person name="Intapan P.M."/>
            <person name="Maleewong W."/>
            <person name="Yang X."/>
            <person name="Hu M."/>
            <person name="Wang Z."/>
            <person name="Hofmann A."/>
            <person name="Sternberg P.W."/>
            <person name="Tan P."/>
            <person name="Wang J."/>
            <person name="Gasser R.B."/>
        </authorList>
    </citation>
    <scope>NUCLEOTIDE SEQUENCE [LARGE SCALE GENOMIC DNA]</scope>
</reference>
<dbReference type="PANTHER" id="PTHR11202:SF36">
    <property type="entry name" value="ACTIN NUCLEATION-PROMOTING FACTOR WASL"/>
    <property type="match status" value="1"/>
</dbReference>
<name>A0A074ZJE3_OPIVI</name>
<sequence>MILTAPGWRRCKIWLPTDVIGHLVGFYPDCMRWCLERLYRVYLVGNSAAYYYYSHLRLLSCPQNARSELLTDAENATLHSLLGPNCRSRATAVVRLYVVKGAHQWVHKCYGVACYVRDKQERAHFIRVYDIDSQQELFGQELYLEMQYTRPLPRFHIMQSDAGPMGISFSSAEEAKLFGDVVVEQIERRLARVQASQSAEPTPTAPASTVASNNGIQPGIYELNRPIPTYQVSIPSQKKTKGKGKKAKLTSGDISAPSGFRHLQHVGYDKDTKKFDVSSEQNEMLREMLRMLGQEDCLNVPGEREFVVDFVRSFGWDEAKRQLSTAKREGGLAEVPSAARPAARRPPPPPPSHPPPPPVPGGFQRPAVPPPPPPPPPPSTSPPDQSVRPPPPMPSDGNIPPPPPVLDFETPAAPEPKTPSTPAAAKPVAALGTDLQSQIMGFQKGSLRKVNPGEGVPGGPPPPTPSGGGSGGMNLLQSLANALEMRRAHMRNQDSDADSNSPSDGGSDDDWGT</sequence>
<organism evidence="4 5">
    <name type="scientific">Opisthorchis viverrini</name>
    <name type="common">Southeast Asian liver fluke</name>
    <dbReference type="NCBI Taxonomy" id="6198"/>
    <lineage>
        <taxon>Eukaryota</taxon>
        <taxon>Metazoa</taxon>
        <taxon>Spiralia</taxon>
        <taxon>Lophotrochozoa</taxon>
        <taxon>Platyhelminthes</taxon>
        <taxon>Trematoda</taxon>
        <taxon>Digenea</taxon>
        <taxon>Opisthorchiida</taxon>
        <taxon>Opisthorchiata</taxon>
        <taxon>Opisthorchiidae</taxon>
        <taxon>Opisthorchis</taxon>
    </lineage>
</organism>
<feature type="region of interest" description="Disordered" evidence="1">
    <location>
        <begin position="193"/>
        <end position="214"/>
    </location>
</feature>
<feature type="compositionally biased region" description="Basic residues" evidence="1">
    <location>
        <begin position="238"/>
        <end position="248"/>
    </location>
</feature>
<gene>
    <name evidence="4" type="ORF">T265_06755</name>
</gene>
<dbReference type="CTD" id="20320934"/>
<dbReference type="Pfam" id="PF00786">
    <property type="entry name" value="PBD"/>
    <property type="match status" value="1"/>
</dbReference>
<dbReference type="InterPro" id="IPR000095">
    <property type="entry name" value="CRIB_dom"/>
</dbReference>
<dbReference type="KEGG" id="ovi:T265_06755"/>